<dbReference type="EMBL" id="JAVHNS010000010">
    <property type="protein sequence ID" value="KAK6342266.1"/>
    <property type="molecule type" value="Genomic_DNA"/>
</dbReference>
<keyword evidence="2" id="KW-1133">Transmembrane helix</keyword>
<keyword evidence="4" id="KW-1185">Reference proteome</keyword>
<evidence type="ECO:0000313" key="4">
    <source>
        <dbReference type="Proteomes" id="UP001373714"/>
    </source>
</evidence>
<protein>
    <submittedName>
        <fullName evidence="3">Uncharacterized protein</fullName>
    </submittedName>
</protein>
<evidence type="ECO:0000313" key="3">
    <source>
        <dbReference type="EMBL" id="KAK6342266.1"/>
    </source>
</evidence>
<accession>A0AAV9UM95</accession>
<organism evidence="3 4">
    <name type="scientific">Orbilia blumenaviensis</name>
    <dbReference type="NCBI Taxonomy" id="1796055"/>
    <lineage>
        <taxon>Eukaryota</taxon>
        <taxon>Fungi</taxon>
        <taxon>Dikarya</taxon>
        <taxon>Ascomycota</taxon>
        <taxon>Pezizomycotina</taxon>
        <taxon>Orbiliomycetes</taxon>
        <taxon>Orbiliales</taxon>
        <taxon>Orbiliaceae</taxon>
        <taxon>Orbilia</taxon>
    </lineage>
</organism>
<dbReference type="Proteomes" id="UP001373714">
    <property type="component" value="Unassembled WGS sequence"/>
</dbReference>
<name>A0AAV9UM95_9PEZI</name>
<feature type="region of interest" description="Disordered" evidence="1">
    <location>
        <begin position="90"/>
        <end position="136"/>
    </location>
</feature>
<keyword evidence="2" id="KW-0812">Transmembrane</keyword>
<keyword evidence="2" id="KW-0472">Membrane</keyword>
<reference evidence="3 4" key="1">
    <citation type="submission" date="2019-10" db="EMBL/GenBank/DDBJ databases">
        <authorList>
            <person name="Palmer J.M."/>
        </authorList>
    </citation>
    <scope>NUCLEOTIDE SEQUENCE [LARGE SCALE GENOMIC DNA]</scope>
    <source>
        <strain evidence="3 4">TWF730</strain>
    </source>
</reference>
<comment type="caution">
    <text evidence="3">The sequence shown here is derived from an EMBL/GenBank/DDBJ whole genome shotgun (WGS) entry which is preliminary data.</text>
</comment>
<feature type="transmembrane region" description="Helical" evidence="2">
    <location>
        <begin position="64"/>
        <end position="87"/>
    </location>
</feature>
<evidence type="ECO:0000256" key="2">
    <source>
        <dbReference type="SAM" id="Phobius"/>
    </source>
</evidence>
<dbReference type="AlphaFoldDB" id="A0AAV9UM95"/>
<gene>
    <name evidence="3" type="ORF">TWF730_001742</name>
</gene>
<dbReference type="Gene3D" id="2.60.120.260">
    <property type="entry name" value="Galactose-binding domain-like"/>
    <property type="match status" value="1"/>
</dbReference>
<evidence type="ECO:0000256" key="1">
    <source>
        <dbReference type="SAM" id="MobiDB-lite"/>
    </source>
</evidence>
<sequence length="345" mass="35736">MSKVGDLEKGGAGTLPSLADVYGGVEDNKPVGGVAEEHHDAITSSNTKAVGGGSSGSWFTKKRIIIIAVVAVIVVAGAVGGGVGGALGSKKSNDSGSPGSNNDNSQATSIGGSGSGPTPTATGGSSSQTGNAGNSGSPVTIIPNAATTGILLPAGVTAVAFSGVPKPAVTGTPLEINLGFPGLTPGFGISAGSLVENGEFKQNLTGWENLDGCWEVNAWDDKRYFSAWNGEHSSARACELSQTMGRRDDQGKDTDYVVSFLYRNALANSTDSAWLWAYIGDEDQMMEVLRTKEAKPTSEDEWSKAAYKYTVKANKKARIVFKAFNDLEYWEVSEVAVTPLSLLNT</sequence>
<proteinExistence type="predicted"/>